<protein>
    <recommendedName>
        <fullName evidence="3">tRNA-guanine(15) transglycosylase-like domain-containing protein</fullName>
    </recommendedName>
</protein>
<evidence type="ECO:0000313" key="1">
    <source>
        <dbReference type="EMBL" id="NKI42256.1"/>
    </source>
</evidence>
<keyword evidence="2" id="KW-1185">Reference proteome</keyword>
<dbReference type="Proteomes" id="UP000772196">
    <property type="component" value="Unassembled WGS sequence"/>
</dbReference>
<sequence length="383" mass="41484">MSNPAPFGQRPPALRVLDASVPATPILAGRVLLHEHSRFIPRQRNSIDSDLGGVVMTGDNAETRAFKLRTEAGFTGTMLIDSAPYTTHTATENEPFLLPQDQMFATLDDTLGFQKAAGASAALTPTGYIAPGASKPLKAVIRAAQRIERVDTVVTVPVDVTWLSNERVGQLIAACERINQPKALVLVGQFDPLQHAKVIPANLRRVISEVEGMMLLRTDLAALDAMVHGALCAGIGVTSSVRHSVAPGERAKVSKPNGPVYPSILMPELMCFKGAESLANRYANAEPATCPCEVCNGRGLDRFYKTDSETRVDAEDHNILIWSTWVGEMAGYEVGPKRKIWWQEKCAAAINRYPLENQRIGLSAKRGFQPPPPLSAWATLPAS</sequence>
<dbReference type="EMBL" id="JAAWWP010000007">
    <property type="protein sequence ID" value="NKI42256.1"/>
    <property type="molecule type" value="Genomic_DNA"/>
</dbReference>
<reference evidence="1 2" key="1">
    <citation type="submission" date="2020-04" db="EMBL/GenBank/DDBJ databases">
        <title>Phylogenetic Diversity and Antibacterial Activity against Ralstonia solanacearum of Endophytic Actinomycete Isolated from Moss.</title>
        <authorList>
            <person name="Zhuang X."/>
        </authorList>
    </citation>
    <scope>NUCLEOTIDE SEQUENCE [LARGE SCALE GENOMIC DNA]</scope>
    <source>
        <strain evidence="1 2">LD120</strain>
    </source>
</reference>
<evidence type="ECO:0000313" key="2">
    <source>
        <dbReference type="Proteomes" id="UP000772196"/>
    </source>
</evidence>
<accession>A0ABX1H5F5</accession>
<comment type="caution">
    <text evidence="1">The sequence shown here is derived from an EMBL/GenBank/DDBJ whole genome shotgun (WGS) entry which is preliminary data.</text>
</comment>
<organism evidence="1 2">
    <name type="scientific">Streptomyces physcomitrii</name>
    <dbReference type="NCBI Taxonomy" id="2724184"/>
    <lineage>
        <taxon>Bacteria</taxon>
        <taxon>Bacillati</taxon>
        <taxon>Actinomycetota</taxon>
        <taxon>Actinomycetes</taxon>
        <taxon>Kitasatosporales</taxon>
        <taxon>Streptomycetaceae</taxon>
        <taxon>Streptomyces</taxon>
    </lineage>
</organism>
<gene>
    <name evidence="1" type="ORF">HFV08_13580</name>
</gene>
<dbReference type="RefSeq" id="WP_168539236.1">
    <property type="nucleotide sequence ID" value="NZ_JAAWWP010000007.1"/>
</dbReference>
<name>A0ABX1H5F5_9ACTN</name>
<evidence type="ECO:0008006" key="3">
    <source>
        <dbReference type="Google" id="ProtNLM"/>
    </source>
</evidence>
<proteinExistence type="predicted"/>